<keyword evidence="2 6" id="KW-0812">Transmembrane</keyword>
<dbReference type="InterPro" id="IPR036259">
    <property type="entry name" value="MFS_trans_sf"/>
</dbReference>
<dbReference type="PANTHER" id="PTHR23502">
    <property type="entry name" value="MAJOR FACILITATOR SUPERFAMILY"/>
    <property type="match status" value="1"/>
</dbReference>
<reference evidence="7" key="1">
    <citation type="journal article" date="2020" name="Stud. Mycol.">
        <title>101 Dothideomycetes genomes: a test case for predicting lifestyles and emergence of pathogens.</title>
        <authorList>
            <person name="Haridas S."/>
            <person name="Albert R."/>
            <person name="Binder M."/>
            <person name="Bloem J."/>
            <person name="Labutti K."/>
            <person name="Salamov A."/>
            <person name="Andreopoulos B."/>
            <person name="Baker S."/>
            <person name="Barry K."/>
            <person name="Bills G."/>
            <person name="Bluhm B."/>
            <person name="Cannon C."/>
            <person name="Castanera R."/>
            <person name="Culley D."/>
            <person name="Daum C."/>
            <person name="Ezra D."/>
            <person name="Gonzalez J."/>
            <person name="Henrissat B."/>
            <person name="Kuo A."/>
            <person name="Liang C."/>
            <person name="Lipzen A."/>
            <person name="Lutzoni F."/>
            <person name="Magnuson J."/>
            <person name="Mondo S."/>
            <person name="Nolan M."/>
            <person name="Ohm R."/>
            <person name="Pangilinan J."/>
            <person name="Park H.-J."/>
            <person name="Ramirez L."/>
            <person name="Alfaro M."/>
            <person name="Sun H."/>
            <person name="Tritt A."/>
            <person name="Yoshinaga Y."/>
            <person name="Zwiers L.-H."/>
            <person name="Turgeon B."/>
            <person name="Goodwin S."/>
            <person name="Spatafora J."/>
            <person name="Crous P."/>
            <person name="Grigoriev I."/>
        </authorList>
    </citation>
    <scope>NUCLEOTIDE SEQUENCE</scope>
    <source>
        <strain evidence="7">CBS 121739</strain>
    </source>
</reference>
<feature type="transmembrane region" description="Helical" evidence="6">
    <location>
        <begin position="133"/>
        <end position="150"/>
    </location>
</feature>
<dbReference type="OrthoDB" id="2585655at2759"/>
<name>A0A6A6VTI6_9PEZI</name>
<evidence type="ECO:0000256" key="3">
    <source>
        <dbReference type="ARBA" id="ARBA00022989"/>
    </source>
</evidence>
<proteinExistence type="predicted"/>
<comment type="subcellular location">
    <subcellularLocation>
        <location evidence="1">Membrane</location>
        <topology evidence="1">Multi-pass membrane protein</topology>
    </subcellularLocation>
</comment>
<evidence type="ECO:0000313" key="8">
    <source>
        <dbReference type="Proteomes" id="UP000799437"/>
    </source>
</evidence>
<dbReference type="Pfam" id="PF07690">
    <property type="entry name" value="MFS_1"/>
    <property type="match status" value="1"/>
</dbReference>
<dbReference type="GeneID" id="54489641"/>
<feature type="transmembrane region" description="Helical" evidence="6">
    <location>
        <begin position="460"/>
        <end position="487"/>
    </location>
</feature>
<protein>
    <submittedName>
        <fullName evidence="7">MFS transporter-like protein</fullName>
    </submittedName>
</protein>
<evidence type="ECO:0000256" key="1">
    <source>
        <dbReference type="ARBA" id="ARBA00004141"/>
    </source>
</evidence>
<feature type="compositionally biased region" description="Polar residues" evidence="5">
    <location>
        <begin position="281"/>
        <end position="292"/>
    </location>
</feature>
<evidence type="ECO:0000256" key="2">
    <source>
        <dbReference type="ARBA" id="ARBA00022692"/>
    </source>
</evidence>
<accession>A0A6A6VTI6</accession>
<feature type="transmembrane region" description="Helical" evidence="6">
    <location>
        <begin position="177"/>
        <end position="200"/>
    </location>
</feature>
<dbReference type="SUPFAM" id="SSF103473">
    <property type="entry name" value="MFS general substrate transporter"/>
    <property type="match status" value="1"/>
</dbReference>
<dbReference type="Gene3D" id="1.20.1250.20">
    <property type="entry name" value="MFS general substrate transporter like domains"/>
    <property type="match status" value="1"/>
</dbReference>
<gene>
    <name evidence="7" type="ORF">EJ05DRAFT_515281</name>
</gene>
<keyword evidence="4 6" id="KW-0472">Membrane</keyword>
<evidence type="ECO:0000313" key="7">
    <source>
        <dbReference type="EMBL" id="KAF2752910.1"/>
    </source>
</evidence>
<keyword evidence="8" id="KW-1185">Reference proteome</keyword>
<dbReference type="RefSeq" id="XP_033595361.1">
    <property type="nucleotide sequence ID" value="XM_033748587.1"/>
</dbReference>
<dbReference type="GO" id="GO:0022857">
    <property type="term" value="F:transmembrane transporter activity"/>
    <property type="evidence" value="ECO:0007669"/>
    <property type="project" value="InterPro"/>
</dbReference>
<feature type="region of interest" description="Disordered" evidence="5">
    <location>
        <begin position="270"/>
        <end position="292"/>
    </location>
</feature>
<feature type="transmembrane region" description="Helical" evidence="6">
    <location>
        <begin position="433"/>
        <end position="454"/>
    </location>
</feature>
<feature type="transmembrane region" description="Helical" evidence="6">
    <location>
        <begin position="494"/>
        <end position="515"/>
    </location>
</feature>
<feature type="transmembrane region" description="Helical" evidence="6">
    <location>
        <begin position="391"/>
        <end position="412"/>
    </location>
</feature>
<feature type="transmembrane region" description="Helical" evidence="6">
    <location>
        <begin position="353"/>
        <end position="379"/>
    </location>
</feature>
<dbReference type="Proteomes" id="UP000799437">
    <property type="component" value="Unassembled WGS sequence"/>
</dbReference>
<dbReference type="InterPro" id="IPR011701">
    <property type="entry name" value="MFS"/>
</dbReference>
<evidence type="ECO:0000256" key="6">
    <source>
        <dbReference type="SAM" id="Phobius"/>
    </source>
</evidence>
<dbReference type="AlphaFoldDB" id="A0A6A6VTI6"/>
<dbReference type="PANTHER" id="PTHR23502:SF29">
    <property type="entry name" value="TRANSPORTER, PUTATIVE (AFU_ORTHOLOGUE AFUA_6G06680)-RELATED"/>
    <property type="match status" value="1"/>
</dbReference>
<keyword evidence="3 6" id="KW-1133">Transmembrane helix</keyword>
<dbReference type="EMBL" id="ML996590">
    <property type="protein sequence ID" value="KAF2752910.1"/>
    <property type="molecule type" value="Genomic_DNA"/>
</dbReference>
<organism evidence="7 8">
    <name type="scientific">Pseudovirgaria hyperparasitica</name>
    <dbReference type="NCBI Taxonomy" id="470096"/>
    <lineage>
        <taxon>Eukaryota</taxon>
        <taxon>Fungi</taxon>
        <taxon>Dikarya</taxon>
        <taxon>Ascomycota</taxon>
        <taxon>Pezizomycotina</taxon>
        <taxon>Dothideomycetes</taxon>
        <taxon>Dothideomycetes incertae sedis</taxon>
        <taxon>Acrospermales</taxon>
        <taxon>Acrospermaceae</taxon>
        <taxon>Pseudovirgaria</taxon>
    </lineage>
</organism>
<evidence type="ECO:0000256" key="4">
    <source>
        <dbReference type="ARBA" id="ARBA00023136"/>
    </source>
</evidence>
<feature type="transmembrane region" description="Helical" evidence="6">
    <location>
        <begin position="212"/>
        <end position="230"/>
    </location>
</feature>
<dbReference type="GO" id="GO:0005886">
    <property type="term" value="C:plasma membrane"/>
    <property type="evidence" value="ECO:0007669"/>
    <property type="project" value="TreeGrafter"/>
</dbReference>
<evidence type="ECO:0000256" key="5">
    <source>
        <dbReference type="SAM" id="MobiDB-lite"/>
    </source>
</evidence>
<sequence>MGLGILEDEHLAHVPGTVNLTQTSETSATEPDTKLKYDKTGTIILVPQPSDDHNDPLNWPLWKRDVYLLTLSLLAVIASTLSSLLAANTLTLSLYFGRTFTDVALLTGYHLLGVGIAGFLFVPSARVWGKRHCYIIGTICLIFSSAWAGSTKNCGGQGNDQFCYDGTYYTSLTWARVFQGVGLAPFEALVNASVGDLYFVHERGLRMAVTNLALFGGAFCTPIIVGKMTATLGWDWPFYFVAILCGALFPVVIFFLPETSYRRDDNLNTDIGASEDHRNQDPTSYVSTNKTLNIPNDGNGNDSIAGHRHESASAAPVERTYWRSLTPFNGRKTNEGYLRLLLRPFPLFFHPGVAWAYLIQGVMIGWTVMIGVVLAAIMLGPPLYFDEVETGYLYAGAFIGAVVGFFFSGILADYSVKLMTKWNRGVYEPEFRMVLVIPQTVCGVVGLLCFGWTSNNTFRYGWFPSCFFFGMQVAGMVFGAVSSSLYIVDAHRDIAIEAFTCLLVFKNIFSFGLTYDSYNWLVQSGQEGIWKVFRIIGGVQIAVCALTIPIYVLGKRNRSFWARHPVFFQASDAIADLPKKFFRTIFKNEPRNIL</sequence>
<feature type="transmembrane region" description="Helical" evidence="6">
    <location>
        <begin position="535"/>
        <end position="554"/>
    </location>
</feature>
<feature type="transmembrane region" description="Helical" evidence="6">
    <location>
        <begin position="99"/>
        <end position="121"/>
    </location>
</feature>
<feature type="transmembrane region" description="Helical" evidence="6">
    <location>
        <begin position="236"/>
        <end position="256"/>
    </location>
</feature>
<feature type="transmembrane region" description="Helical" evidence="6">
    <location>
        <begin position="66"/>
        <end position="87"/>
    </location>
</feature>